<name>A0ABN8X2T2_9GAMM</name>
<reference evidence="1 2" key="1">
    <citation type="submission" date="2023-03" db="EMBL/GenBank/DDBJ databases">
        <authorList>
            <person name="Pearce D."/>
        </authorList>
    </citation>
    <scope>NUCLEOTIDE SEQUENCE [LARGE SCALE GENOMIC DNA]</scope>
    <source>
        <strain evidence="1">Msz</strain>
    </source>
</reference>
<accession>A0ABN8X2T2</accession>
<proteinExistence type="predicted"/>
<organism evidence="1 2">
    <name type="scientific">Methylocaldum szegediense</name>
    <dbReference type="NCBI Taxonomy" id="73780"/>
    <lineage>
        <taxon>Bacteria</taxon>
        <taxon>Pseudomonadati</taxon>
        <taxon>Pseudomonadota</taxon>
        <taxon>Gammaproteobacteria</taxon>
        <taxon>Methylococcales</taxon>
        <taxon>Methylococcaceae</taxon>
        <taxon>Methylocaldum</taxon>
    </lineage>
</organism>
<gene>
    <name evidence="1" type="ORF">MSZNOR_2282</name>
</gene>
<dbReference type="EMBL" id="OX458333">
    <property type="protein sequence ID" value="CAI8838364.1"/>
    <property type="molecule type" value="Genomic_DNA"/>
</dbReference>
<evidence type="ECO:0000313" key="2">
    <source>
        <dbReference type="Proteomes" id="UP001162030"/>
    </source>
</evidence>
<keyword evidence="2" id="KW-1185">Reference proteome</keyword>
<evidence type="ECO:0000313" key="1">
    <source>
        <dbReference type="EMBL" id="CAI8838364.1"/>
    </source>
</evidence>
<sequence length="49" mass="5551">MRAGVSNNMARIRRSWRAGIKANNLGKTLSLQLHAHESSENYKRENARG</sequence>
<dbReference type="Proteomes" id="UP001162030">
    <property type="component" value="Chromosome"/>
</dbReference>
<protein>
    <recommendedName>
        <fullName evidence="3">Transposase</fullName>
    </recommendedName>
</protein>
<evidence type="ECO:0008006" key="3">
    <source>
        <dbReference type="Google" id="ProtNLM"/>
    </source>
</evidence>